<organism evidence="1 2">
    <name type="scientific">Vibrio chagasii</name>
    <dbReference type="NCBI Taxonomy" id="170679"/>
    <lineage>
        <taxon>Bacteria</taxon>
        <taxon>Pseudomonadati</taxon>
        <taxon>Pseudomonadota</taxon>
        <taxon>Gammaproteobacteria</taxon>
        <taxon>Vibrionales</taxon>
        <taxon>Vibrionaceae</taxon>
        <taxon>Vibrio</taxon>
    </lineage>
</organism>
<gene>
    <name evidence="1" type="ORF">BTO10_06820</name>
</gene>
<accession>A0A2S7VSK0</accession>
<dbReference type="AlphaFoldDB" id="A0A2S7VSK0"/>
<evidence type="ECO:0000313" key="2">
    <source>
        <dbReference type="Proteomes" id="UP000238707"/>
    </source>
</evidence>
<sequence length="84" mass="9728">MTHHVQFGSTIHRANNKSERQVQKLATFLFHFLTSHAIEQVNLSLLTQDPIASKKMEPTAHQEFLESLNIDEQEVASIREWSKK</sequence>
<comment type="caution">
    <text evidence="1">The sequence shown here is derived from an EMBL/GenBank/DDBJ whole genome shotgun (WGS) entry which is preliminary data.</text>
</comment>
<dbReference type="EMBL" id="MSCI01000001">
    <property type="protein sequence ID" value="PQJ64491.1"/>
    <property type="molecule type" value="Genomic_DNA"/>
</dbReference>
<dbReference type="Proteomes" id="UP000238707">
    <property type="component" value="Unassembled WGS sequence"/>
</dbReference>
<keyword evidence="2" id="KW-1185">Reference proteome</keyword>
<name>A0A2S7VSK0_9VIBR</name>
<evidence type="ECO:0000313" key="1">
    <source>
        <dbReference type="EMBL" id="PQJ64491.1"/>
    </source>
</evidence>
<protein>
    <submittedName>
        <fullName evidence="1">Uncharacterized protein</fullName>
    </submittedName>
</protein>
<reference evidence="1 2" key="1">
    <citation type="submission" date="2016-12" db="EMBL/GenBank/DDBJ databases">
        <title>Diversity of luminous bacteria.</title>
        <authorList>
            <person name="Yoshizawa S."/>
            <person name="Kogure K."/>
        </authorList>
    </citation>
    <scope>NUCLEOTIDE SEQUENCE [LARGE SCALE GENOMIC DNA]</scope>
    <source>
        <strain evidence="1 2">LC2-408</strain>
    </source>
</reference>
<proteinExistence type="predicted"/>